<dbReference type="Proteomes" id="UP000030666">
    <property type="component" value="Unassembled WGS sequence"/>
</dbReference>
<reference evidence="1" key="1">
    <citation type="submission" date="2013-02" db="EMBL/GenBank/DDBJ databases">
        <title>The Genome Sequence of Plasmodium falciparum Santa Lucia.</title>
        <authorList>
            <consortium name="The Broad Institute Genome Sequencing Platform"/>
            <consortium name="The Broad Institute Genome Sequencing Center for Infectious Disease"/>
            <person name="Neafsey D."/>
            <person name="Cheeseman I."/>
            <person name="Volkman S."/>
            <person name="Adams J."/>
            <person name="Walker B."/>
            <person name="Young S.K."/>
            <person name="Zeng Q."/>
            <person name="Gargeya S."/>
            <person name="Fitzgerald M."/>
            <person name="Haas B."/>
            <person name="Abouelleil A."/>
            <person name="Alvarado L."/>
            <person name="Arachchi H.M."/>
            <person name="Berlin A.M."/>
            <person name="Chapman S.B."/>
            <person name="Dewar J."/>
            <person name="Goldberg J."/>
            <person name="Griggs A."/>
            <person name="Gujja S."/>
            <person name="Hansen M."/>
            <person name="Howarth C."/>
            <person name="Imamovic A."/>
            <person name="Larimer J."/>
            <person name="McCowan C."/>
            <person name="Murphy C."/>
            <person name="Neiman D."/>
            <person name="Pearson M."/>
            <person name="Priest M."/>
            <person name="Roberts A."/>
            <person name="Saif S."/>
            <person name="Shea T."/>
            <person name="Sisk P."/>
            <person name="Sykes S."/>
            <person name="Wortman J."/>
            <person name="Nusbaum C."/>
            <person name="Birren B."/>
        </authorList>
    </citation>
    <scope>NUCLEOTIDE SEQUENCE [LARGE SCALE GENOMIC DNA]</scope>
    <source>
        <strain evidence="1">Santa Lucia</strain>
    </source>
</reference>
<organism evidence="1">
    <name type="scientific">Plasmodium falciparum Santa Lucia</name>
    <dbReference type="NCBI Taxonomy" id="478859"/>
    <lineage>
        <taxon>Eukaryota</taxon>
        <taxon>Sar</taxon>
        <taxon>Alveolata</taxon>
        <taxon>Apicomplexa</taxon>
        <taxon>Aconoidasida</taxon>
        <taxon>Haemosporida</taxon>
        <taxon>Plasmodiidae</taxon>
        <taxon>Plasmodium</taxon>
        <taxon>Plasmodium (Laverania)</taxon>
    </lineage>
</organism>
<dbReference type="OrthoDB" id="370856at2759"/>
<gene>
    <name evidence="1" type="ORF">PFAG_05593</name>
</gene>
<accession>W7FQ77</accession>
<name>W7FQ77_PLAFA</name>
<dbReference type="AlphaFoldDB" id="W7FQ77"/>
<proteinExistence type="predicted"/>
<protein>
    <submittedName>
        <fullName evidence="1">Uncharacterized protein</fullName>
    </submittedName>
</protein>
<evidence type="ECO:0000313" key="1">
    <source>
        <dbReference type="EMBL" id="EUT79020.1"/>
    </source>
</evidence>
<sequence>MIFFYIYSRTCQELFTKRYILFQYSILLKLQYFLDIFKRLNSLRSKNINEISHLIKVTKEKKKKLCIDKNERQNIKQLENFVKEQSNCFNICKQNLNERLEKDLNEYIFFSSKNKINLNEEHIQKLHKNYKNIEQELCYSSCSKKYSSLLNYKT</sequence>
<dbReference type="EMBL" id="KE123511">
    <property type="protein sequence ID" value="EUT79020.1"/>
    <property type="molecule type" value="Genomic_DNA"/>
</dbReference>